<organism evidence="10 11">
    <name type="scientific">Candidatus Desulfovibrio kirbyi</name>
    <dbReference type="NCBI Taxonomy" id="2696086"/>
    <lineage>
        <taxon>Bacteria</taxon>
        <taxon>Pseudomonadati</taxon>
        <taxon>Thermodesulfobacteriota</taxon>
        <taxon>Desulfovibrionia</taxon>
        <taxon>Desulfovibrionales</taxon>
        <taxon>Desulfovibrionaceae</taxon>
        <taxon>Desulfovibrio</taxon>
    </lineage>
</organism>
<evidence type="ECO:0000256" key="5">
    <source>
        <dbReference type="ARBA" id="ARBA00022801"/>
    </source>
</evidence>
<dbReference type="PROSITE" id="PS51747">
    <property type="entry name" value="CYT_DCMP_DEAMINASES_2"/>
    <property type="match status" value="1"/>
</dbReference>
<feature type="binding site" evidence="8">
    <location>
        <position position="77"/>
    </location>
    <ligand>
        <name>Zn(2+)</name>
        <dbReference type="ChEBI" id="CHEBI:29105"/>
        <note>catalytic</note>
    </ligand>
</feature>
<evidence type="ECO:0000256" key="4">
    <source>
        <dbReference type="ARBA" id="ARBA00022723"/>
    </source>
</evidence>
<comment type="catalytic activity">
    <reaction evidence="7 8">
        <text>adenosine(34) in tRNA + H2O + H(+) = inosine(34) in tRNA + NH4(+)</text>
        <dbReference type="Rhea" id="RHEA:43168"/>
        <dbReference type="Rhea" id="RHEA-COMP:10373"/>
        <dbReference type="Rhea" id="RHEA-COMP:10374"/>
        <dbReference type="ChEBI" id="CHEBI:15377"/>
        <dbReference type="ChEBI" id="CHEBI:15378"/>
        <dbReference type="ChEBI" id="CHEBI:28938"/>
        <dbReference type="ChEBI" id="CHEBI:74411"/>
        <dbReference type="ChEBI" id="CHEBI:82852"/>
        <dbReference type="EC" id="3.5.4.33"/>
    </reaction>
</comment>
<dbReference type="GO" id="GO:0052717">
    <property type="term" value="F:tRNA-specific adenosine-34 deaminase activity"/>
    <property type="evidence" value="ECO:0007669"/>
    <property type="project" value="UniProtKB-UniRule"/>
</dbReference>
<dbReference type="InterPro" id="IPR002125">
    <property type="entry name" value="CMP_dCMP_dom"/>
</dbReference>
<feature type="active site" description="Proton donor" evidence="8">
    <location>
        <position position="49"/>
    </location>
</feature>
<gene>
    <name evidence="8 10" type="primary">tadA</name>
    <name evidence="10" type="ORF">ZNDK_0682</name>
</gene>
<comment type="subunit">
    <text evidence="2 8">Homodimer.</text>
</comment>
<keyword evidence="3 8" id="KW-0819">tRNA processing</keyword>
<dbReference type="PANTHER" id="PTHR11079">
    <property type="entry name" value="CYTOSINE DEAMINASE FAMILY MEMBER"/>
    <property type="match status" value="1"/>
</dbReference>
<evidence type="ECO:0000259" key="9">
    <source>
        <dbReference type="PROSITE" id="PS51747"/>
    </source>
</evidence>
<evidence type="ECO:0000256" key="2">
    <source>
        <dbReference type="ARBA" id="ARBA00011738"/>
    </source>
</evidence>
<dbReference type="InterPro" id="IPR016193">
    <property type="entry name" value="Cytidine_deaminase-like"/>
</dbReference>
<keyword evidence="5 8" id="KW-0378">Hydrolase</keyword>
<evidence type="ECO:0000256" key="8">
    <source>
        <dbReference type="HAMAP-Rule" id="MF_00972"/>
    </source>
</evidence>
<dbReference type="Pfam" id="PF00383">
    <property type="entry name" value="dCMP_cyt_deam_1"/>
    <property type="match status" value="1"/>
</dbReference>
<dbReference type="PROSITE" id="PS00903">
    <property type="entry name" value="CYT_DCMP_DEAMINASES_1"/>
    <property type="match status" value="1"/>
</dbReference>
<evidence type="ECO:0000256" key="7">
    <source>
        <dbReference type="ARBA" id="ARBA00048045"/>
    </source>
</evidence>
<dbReference type="EC" id="3.5.4.33" evidence="8"/>
<evidence type="ECO:0000256" key="1">
    <source>
        <dbReference type="ARBA" id="ARBA00010669"/>
    </source>
</evidence>
<keyword evidence="4 8" id="KW-0479">Metal-binding</keyword>
<dbReference type="PANTHER" id="PTHR11079:SF202">
    <property type="entry name" value="TRNA-SPECIFIC ADENOSINE DEAMINASE"/>
    <property type="match status" value="1"/>
</dbReference>
<dbReference type="AlphaFoldDB" id="A0A6L2R5R7"/>
<dbReference type="HAMAP" id="MF_00972">
    <property type="entry name" value="tRNA_aden_deaminase"/>
    <property type="match status" value="1"/>
</dbReference>
<dbReference type="SUPFAM" id="SSF53927">
    <property type="entry name" value="Cytidine deaminase-like"/>
    <property type="match status" value="1"/>
</dbReference>
<comment type="cofactor">
    <cofactor evidence="8">
        <name>Zn(2+)</name>
        <dbReference type="ChEBI" id="CHEBI:29105"/>
    </cofactor>
    <text evidence="8">Binds 1 zinc ion per subunit.</text>
</comment>
<feature type="domain" description="CMP/dCMP-type deaminase" evidence="9">
    <location>
        <begin position="1"/>
        <end position="107"/>
    </location>
</feature>
<dbReference type="GO" id="GO:0002100">
    <property type="term" value="P:tRNA wobble adenosine to inosine editing"/>
    <property type="evidence" value="ECO:0007669"/>
    <property type="project" value="UniProtKB-UniRule"/>
</dbReference>
<evidence type="ECO:0000313" key="10">
    <source>
        <dbReference type="EMBL" id="GFH62911.1"/>
    </source>
</evidence>
<name>A0A6L2R5R7_9BACT</name>
<comment type="similarity">
    <text evidence="1">Belongs to the cytidine and deoxycytidylate deaminase family. ADAT2 subfamily.</text>
</comment>
<dbReference type="EMBL" id="BLLL01000007">
    <property type="protein sequence ID" value="GFH62911.1"/>
    <property type="molecule type" value="Genomic_DNA"/>
</dbReference>
<evidence type="ECO:0000313" key="11">
    <source>
        <dbReference type="Proteomes" id="UP000505077"/>
    </source>
</evidence>
<feature type="binding site" evidence="8">
    <location>
        <position position="80"/>
    </location>
    <ligand>
        <name>Zn(2+)</name>
        <dbReference type="ChEBI" id="CHEBI:29105"/>
        <note>catalytic</note>
    </ligand>
</feature>
<sequence>MGMALESARQGALNGEMPVGAVVAAPDGRVLARAHNAPIALCDPVAHAELLALRAAGQVLGNYRLNGCVLLVTLEPCPMCAAALVHARLAGLVFGAADALAGAVISRAEYLDVSFCNHRIWRMGGVRAEECAALLRDFFAQRRGR</sequence>
<dbReference type="InterPro" id="IPR028883">
    <property type="entry name" value="tRNA_aden_deaminase"/>
</dbReference>
<comment type="function">
    <text evidence="8">Catalyzes the deamination of adenosine to inosine at the wobble position 34 of tRNA(Arg2).</text>
</comment>
<dbReference type="Proteomes" id="UP000505077">
    <property type="component" value="Unassembled WGS sequence"/>
</dbReference>
<keyword evidence="6 8" id="KW-0862">Zinc</keyword>
<feature type="binding site" evidence="8">
    <location>
        <position position="47"/>
    </location>
    <ligand>
        <name>Zn(2+)</name>
        <dbReference type="ChEBI" id="CHEBI:29105"/>
        <note>catalytic</note>
    </ligand>
</feature>
<accession>A0A6L2R5R7</accession>
<dbReference type="InterPro" id="IPR016192">
    <property type="entry name" value="APOBEC/CMP_deaminase_Zn-bd"/>
</dbReference>
<proteinExistence type="inferred from homology"/>
<protein>
    <recommendedName>
        <fullName evidence="8">tRNA-specific adenosine deaminase</fullName>
        <ecNumber evidence="8">3.5.4.33</ecNumber>
    </recommendedName>
</protein>
<dbReference type="GO" id="GO:0008270">
    <property type="term" value="F:zinc ion binding"/>
    <property type="evidence" value="ECO:0007669"/>
    <property type="project" value="UniProtKB-UniRule"/>
</dbReference>
<dbReference type="Gene3D" id="3.40.140.10">
    <property type="entry name" value="Cytidine Deaminase, domain 2"/>
    <property type="match status" value="1"/>
</dbReference>
<evidence type="ECO:0000256" key="6">
    <source>
        <dbReference type="ARBA" id="ARBA00022833"/>
    </source>
</evidence>
<comment type="caution">
    <text evidence="10">The sequence shown here is derived from an EMBL/GenBank/DDBJ whole genome shotgun (WGS) entry which is preliminary data.</text>
</comment>
<evidence type="ECO:0000256" key="3">
    <source>
        <dbReference type="ARBA" id="ARBA00022694"/>
    </source>
</evidence>
<dbReference type="CDD" id="cd01285">
    <property type="entry name" value="nucleoside_deaminase"/>
    <property type="match status" value="1"/>
</dbReference>
<reference evidence="10 11" key="1">
    <citation type="journal article" date="2020" name="ISME J.">
        <title>Parallel Reductive Genome Evolution in Desulfovibrio Ectosymbionts Independently Acquired by Trichonympha Protists in the Termite Gut.</title>
        <authorList>
            <person name="Takeuchi M."/>
            <person name="Kuwahara H."/>
            <person name="Murakami T."/>
            <person name="Takahashi K."/>
            <person name="Kajitani R."/>
            <person name="Toyoda A."/>
            <person name="Itoh T."/>
            <person name="Ohkuma M."/>
            <person name="Hongoh Y."/>
        </authorList>
    </citation>
    <scope>NUCLEOTIDE SEQUENCE [LARGE SCALE GENOMIC DNA]</scope>
    <source>
        <strain evidence="10">ZnDsv-02</strain>
    </source>
</reference>